<evidence type="ECO:0000256" key="4">
    <source>
        <dbReference type="ARBA" id="ARBA00013673"/>
    </source>
</evidence>
<dbReference type="AlphaFoldDB" id="U5QL84"/>
<dbReference type="InterPro" id="IPR029026">
    <property type="entry name" value="tRNA_m1G_MTases_N"/>
</dbReference>
<feature type="domain" description="Ribosomal RNA small subunit methyltransferase E PUA-like" evidence="14">
    <location>
        <begin position="20"/>
        <end position="56"/>
    </location>
</feature>
<keyword evidence="6 12" id="KW-0698">rRNA processing</keyword>
<reference evidence="15 16" key="1">
    <citation type="journal article" date="2013" name="PLoS ONE">
        <title>Cultivation and Complete Genome Sequencing of Gloeobacter kilaueensis sp. nov., from a Lava Cave in Kilauea Caldera, Hawai'i.</title>
        <authorList>
            <person name="Saw J.H."/>
            <person name="Schatz M."/>
            <person name="Brown M.V."/>
            <person name="Kunkel D.D."/>
            <person name="Foster J.S."/>
            <person name="Shick H."/>
            <person name="Christensen S."/>
            <person name="Hou S."/>
            <person name="Wan X."/>
            <person name="Donachie S.P."/>
        </authorList>
    </citation>
    <scope>NUCLEOTIDE SEQUENCE [LARGE SCALE GENOMIC DNA]</scope>
    <source>
        <strain evidence="16">JS</strain>
    </source>
</reference>
<dbReference type="PATRIC" id="fig|1183438.3.peg.3389"/>
<keyword evidence="9 12" id="KW-0949">S-adenosyl-L-methionine</keyword>
<dbReference type="SUPFAM" id="SSF75217">
    <property type="entry name" value="alpha/beta knot"/>
    <property type="match status" value="1"/>
</dbReference>
<evidence type="ECO:0000256" key="9">
    <source>
        <dbReference type="ARBA" id="ARBA00022691"/>
    </source>
</evidence>
<sequence>MRAPRLLIEPDQIEGKCAQLTAAQARYLRQVLRLRNGAKVTVANGQGQLWQAVLAGEFLQLAGPIAAEQTELATIATIACAVPKGDRWDWLLQKATELGVGRIVPLIAARSVVRPDAARHRRWQAIVREAAEQSERLILPVIELPADFAAFVATCQDEVRLVCTARGGRPSLLRFLPTPRITLVFGPEGGFEEAEVARARTAGFAECGLGKRILRAETAPLVALSWLAAWDEGLTEDA</sequence>
<evidence type="ECO:0000256" key="2">
    <source>
        <dbReference type="ARBA" id="ARBA00005528"/>
    </source>
</evidence>
<keyword evidence="7 12" id="KW-0489">Methyltransferase</keyword>
<keyword evidence="8 12" id="KW-0808">Transferase</keyword>
<dbReference type="STRING" id="1183438.GKIL_3450"/>
<dbReference type="GO" id="GO:0070042">
    <property type="term" value="F:rRNA (uridine-N3-)-methyltransferase activity"/>
    <property type="evidence" value="ECO:0007669"/>
    <property type="project" value="TreeGrafter"/>
</dbReference>
<dbReference type="SUPFAM" id="SSF88697">
    <property type="entry name" value="PUA domain-like"/>
    <property type="match status" value="1"/>
</dbReference>
<name>U5QL84_GLOK1</name>
<comment type="function">
    <text evidence="10 12">Specifically methylates the N3 position of the uracil ring of uridine 1498 (m3U1498) in 16S rRNA. Acts on the fully assembled 30S ribosomal subunit.</text>
</comment>
<evidence type="ECO:0000256" key="7">
    <source>
        <dbReference type="ARBA" id="ARBA00022603"/>
    </source>
</evidence>
<dbReference type="Pfam" id="PF04452">
    <property type="entry name" value="Methyltrans_RNA"/>
    <property type="match status" value="1"/>
</dbReference>
<dbReference type="CDD" id="cd18084">
    <property type="entry name" value="RsmE-like"/>
    <property type="match status" value="1"/>
</dbReference>
<accession>U5QL84</accession>
<organism evidence="15 16">
    <name type="scientific">Gloeobacter kilaueensis (strain ATCC BAA-2537 / CCAP 1431/1 / ULC 316 / JS1)</name>
    <dbReference type="NCBI Taxonomy" id="1183438"/>
    <lineage>
        <taxon>Bacteria</taxon>
        <taxon>Bacillati</taxon>
        <taxon>Cyanobacteriota</taxon>
        <taxon>Cyanophyceae</taxon>
        <taxon>Gloeobacterales</taxon>
        <taxon>Gloeobacteraceae</taxon>
        <taxon>Gloeobacter</taxon>
    </lineage>
</organism>
<dbReference type="HOGENOM" id="CLU_067442_4_1_3"/>
<comment type="similarity">
    <text evidence="2 12">Belongs to the RNA methyltransferase RsmE family.</text>
</comment>
<dbReference type="InterPro" id="IPR046886">
    <property type="entry name" value="RsmE_MTase_dom"/>
</dbReference>
<evidence type="ECO:0000313" key="15">
    <source>
        <dbReference type="EMBL" id="AGY59696.1"/>
    </source>
</evidence>
<dbReference type="InterPro" id="IPR046887">
    <property type="entry name" value="RsmE_PUA-like"/>
</dbReference>
<dbReference type="EMBL" id="CP003587">
    <property type="protein sequence ID" value="AGY59696.1"/>
    <property type="molecule type" value="Genomic_DNA"/>
</dbReference>
<evidence type="ECO:0000256" key="8">
    <source>
        <dbReference type="ARBA" id="ARBA00022679"/>
    </source>
</evidence>
<dbReference type="PANTHER" id="PTHR30027">
    <property type="entry name" value="RIBOSOMAL RNA SMALL SUBUNIT METHYLTRANSFERASE E"/>
    <property type="match status" value="1"/>
</dbReference>
<dbReference type="Proteomes" id="UP000017396">
    <property type="component" value="Chromosome"/>
</dbReference>
<dbReference type="RefSeq" id="WP_023174995.1">
    <property type="nucleotide sequence ID" value="NC_022600.1"/>
</dbReference>
<evidence type="ECO:0000259" key="13">
    <source>
        <dbReference type="Pfam" id="PF04452"/>
    </source>
</evidence>
<evidence type="ECO:0000259" key="14">
    <source>
        <dbReference type="Pfam" id="PF20260"/>
    </source>
</evidence>
<evidence type="ECO:0000313" key="16">
    <source>
        <dbReference type="Proteomes" id="UP000017396"/>
    </source>
</evidence>
<dbReference type="NCBIfam" id="TIGR00046">
    <property type="entry name" value="RsmE family RNA methyltransferase"/>
    <property type="match status" value="1"/>
</dbReference>
<dbReference type="PIRSF" id="PIRSF015601">
    <property type="entry name" value="MTase_slr0722"/>
    <property type="match status" value="1"/>
</dbReference>
<dbReference type="PANTHER" id="PTHR30027:SF3">
    <property type="entry name" value="16S RRNA (URACIL(1498)-N(3))-METHYLTRANSFERASE"/>
    <property type="match status" value="1"/>
</dbReference>
<comment type="catalytic activity">
    <reaction evidence="11 12">
        <text>uridine(1498) in 16S rRNA + S-adenosyl-L-methionine = N(3)-methyluridine(1498) in 16S rRNA + S-adenosyl-L-homocysteine + H(+)</text>
        <dbReference type="Rhea" id="RHEA:42920"/>
        <dbReference type="Rhea" id="RHEA-COMP:10283"/>
        <dbReference type="Rhea" id="RHEA-COMP:10284"/>
        <dbReference type="ChEBI" id="CHEBI:15378"/>
        <dbReference type="ChEBI" id="CHEBI:57856"/>
        <dbReference type="ChEBI" id="CHEBI:59789"/>
        <dbReference type="ChEBI" id="CHEBI:65315"/>
        <dbReference type="ChEBI" id="CHEBI:74502"/>
        <dbReference type="EC" id="2.1.1.193"/>
    </reaction>
</comment>
<dbReference type="GO" id="GO:0070475">
    <property type="term" value="P:rRNA base methylation"/>
    <property type="evidence" value="ECO:0007669"/>
    <property type="project" value="TreeGrafter"/>
</dbReference>
<evidence type="ECO:0000256" key="6">
    <source>
        <dbReference type="ARBA" id="ARBA00022552"/>
    </source>
</evidence>
<evidence type="ECO:0000256" key="11">
    <source>
        <dbReference type="ARBA" id="ARBA00047944"/>
    </source>
</evidence>
<dbReference type="EC" id="2.1.1.193" evidence="3 12"/>
<comment type="subcellular location">
    <subcellularLocation>
        <location evidence="1 12">Cytoplasm</location>
    </subcellularLocation>
</comment>
<dbReference type="InterPro" id="IPR029028">
    <property type="entry name" value="Alpha/beta_knot_MTases"/>
</dbReference>
<dbReference type="Pfam" id="PF20260">
    <property type="entry name" value="PUA_4"/>
    <property type="match status" value="1"/>
</dbReference>
<evidence type="ECO:0000256" key="3">
    <source>
        <dbReference type="ARBA" id="ARBA00012328"/>
    </source>
</evidence>
<evidence type="ECO:0000256" key="5">
    <source>
        <dbReference type="ARBA" id="ARBA00022490"/>
    </source>
</evidence>
<protein>
    <recommendedName>
        <fullName evidence="4 12">Ribosomal RNA small subunit methyltransferase E</fullName>
        <ecNumber evidence="3 12">2.1.1.193</ecNumber>
    </recommendedName>
</protein>
<evidence type="ECO:0000256" key="10">
    <source>
        <dbReference type="ARBA" id="ARBA00025699"/>
    </source>
</evidence>
<proteinExistence type="inferred from homology"/>
<evidence type="ECO:0000256" key="12">
    <source>
        <dbReference type="PIRNR" id="PIRNR015601"/>
    </source>
</evidence>
<dbReference type="eggNOG" id="COG1385">
    <property type="taxonomic scope" value="Bacteria"/>
</dbReference>
<feature type="domain" description="Ribosomal RNA small subunit methyltransferase E methyltransferase" evidence="13">
    <location>
        <begin position="76"/>
        <end position="227"/>
    </location>
</feature>
<dbReference type="Gene3D" id="2.40.240.20">
    <property type="entry name" value="Hypothetical PUA domain-like, domain 1"/>
    <property type="match status" value="1"/>
</dbReference>
<gene>
    <name evidence="15" type="primary">rsmE</name>
    <name evidence="15" type="ORF">GKIL_3450</name>
</gene>
<dbReference type="Gene3D" id="3.40.1280.10">
    <property type="match status" value="1"/>
</dbReference>
<keyword evidence="16" id="KW-1185">Reference proteome</keyword>
<dbReference type="InterPro" id="IPR006700">
    <property type="entry name" value="RsmE"/>
</dbReference>
<keyword evidence="5 12" id="KW-0963">Cytoplasm</keyword>
<evidence type="ECO:0000256" key="1">
    <source>
        <dbReference type="ARBA" id="ARBA00004496"/>
    </source>
</evidence>
<dbReference type="InterPro" id="IPR015947">
    <property type="entry name" value="PUA-like_sf"/>
</dbReference>
<dbReference type="KEGG" id="glj:GKIL_3450"/>
<dbReference type="GO" id="GO:0005737">
    <property type="term" value="C:cytoplasm"/>
    <property type="evidence" value="ECO:0007669"/>
    <property type="project" value="UniProtKB-SubCell"/>
</dbReference>
<dbReference type="OrthoDB" id="9815641at2"/>